<dbReference type="RefSeq" id="WP_371386566.1">
    <property type="nucleotide sequence ID" value="NZ_JBGLYH010000023.1"/>
</dbReference>
<keyword evidence="2" id="KW-1185">Reference proteome</keyword>
<comment type="caution">
    <text evidence="1">The sequence shown here is derived from an EMBL/GenBank/DDBJ whole genome shotgun (WGS) entry which is preliminary data.</text>
</comment>
<dbReference type="Proteomes" id="UP001568698">
    <property type="component" value="Unassembled WGS sequence"/>
</dbReference>
<dbReference type="EMBL" id="JBGLYH010000023">
    <property type="protein sequence ID" value="MEZ7197047.1"/>
    <property type="molecule type" value="Genomic_DNA"/>
</dbReference>
<gene>
    <name evidence="1" type="ORF">AB6M95_09835</name>
</gene>
<organism evidence="1 2">
    <name type="scientific">Pseudodesulfovibrio karagichevae</name>
    <dbReference type="NCBI Taxonomy" id="3239305"/>
    <lineage>
        <taxon>Bacteria</taxon>
        <taxon>Pseudomonadati</taxon>
        <taxon>Thermodesulfobacteriota</taxon>
        <taxon>Desulfovibrionia</taxon>
        <taxon>Desulfovibrionales</taxon>
        <taxon>Desulfovibrionaceae</taxon>
    </lineage>
</organism>
<protein>
    <submittedName>
        <fullName evidence="1">Uncharacterized protein</fullName>
    </submittedName>
</protein>
<sequence length="74" mass="8032">MQTIAVTYGKSPATVNGHLYHCPSAPSDLLKICRSAGIPDDLLPPVTRSKAELLAEVESLRERLAKYEPDRAVA</sequence>
<name>A0ABV4K262_9BACT</name>
<accession>A0ABV4K262</accession>
<reference evidence="1 2" key="1">
    <citation type="submission" date="2024-08" db="EMBL/GenBank/DDBJ databases">
        <title>Sulfate-reducing bacteria isolated from formation water of the oil field in Kazakhstan and description of Pseudodesulfovibrio sp.</title>
        <authorList>
            <person name="Bidzhieva S.K."/>
            <person name="Tourova T.P."/>
            <person name="Grouzdev D.S."/>
            <person name="Beletsky A.V."/>
            <person name="Sokolova D.S."/>
            <person name="Samigullina S.R."/>
            <person name="Poltaraus A.B."/>
            <person name="Avtukh A.N."/>
            <person name="Tereshina V.M."/>
            <person name="Zhaparov N.S."/>
            <person name="Mardanov A.V."/>
            <person name="Nazina T.N."/>
        </authorList>
    </citation>
    <scope>NUCLEOTIDE SEQUENCE [LARGE SCALE GENOMIC DNA]</scope>
    <source>
        <strain evidence="1 2">9FUS</strain>
    </source>
</reference>
<proteinExistence type="predicted"/>
<evidence type="ECO:0000313" key="2">
    <source>
        <dbReference type="Proteomes" id="UP001568698"/>
    </source>
</evidence>
<evidence type="ECO:0000313" key="1">
    <source>
        <dbReference type="EMBL" id="MEZ7197047.1"/>
    </source>
</evidence>